<dbReference type="Pfam" id="PF00270">
    <property type="entry name" value="DEAD"/>
    <property type="match status" value="1"/>
</dbReference>
<keyword evidence="6 8" id="KW-0067">ATP-binding</keyword>
<evidence type="ECO:0000313" key="12">
    <source>
        <dbReference type="EMBL" id="ATW24348.1"/>
    </source>
</evidence>
<dbReference type="InterPro" id="IPR027417">
    <property type="entry name" value="P-loop_NTPase"/>
</dbReference>
<dbReference type="GO" id="GO:0043139">
    <property type="term" value="F:5'-3' DNA helicase activity"/>
    <property type="evidence" value="ECO:0007669"/>
    <property type="project" value="UniProtKB-EC"/>
</dbReference>
<keyword evidence="2 8" id="KW-0540">Nuclease</keyword>
<comment type="function">
    <text evidence="8 9">3'-5' exonuclease.</text>
</comment>
<dbReference type="InterPro" id="IPR013520">
    <property type="entry name" value="Ribonucl_H"/>
</dbReference>
<evidence type="ECO:0000256" key="2">
    <source>
        <dbReference type="ARBA" id="ARBA00022722"/>
    </source>
</evidence>
<evidence type="ECO:0000256" key="5">
    <source>
        <dbReference type="ARBA" id="ARBA00022839"/>
    </source>
</evidence>
<evidence type="ECO:0000256" key="8">
    <source>
        <dbReference type="HAMAP-Rule" id="MF_02206"/>
    </source>
</evidence>
<keyword evidence="5 8" id="KW-0269">Exonuclease</keyword>
<dbReference type="EMBL" id="CP017634">
    <property type="protein sequence ID" value="ATW24348.1"/>
    <property type="molecule type" value="Genomic_DNA"/>
</dbReference>
<dbReference type="GO" id="GO:0008408">
    <property type="term" value="F:3'-5' exonuclease activity"/>
    <property type="evidence" value="ECO:0007669"/>
    <property type="project" value="UniProtKB-UniRule"/>
</dbReference>
<dbReference type="NCBIfam" id="TIGR01407">
    <property type="entry name" value="dinG_rel"/>
    <property type="match status" value="1"/>
</dbReference>
<dbReference type="InterPro" id="IPR006310">
    <property type="entry name" value="DinG"/>
</dbReference>
<evidence type="ECO:0000259" key="10">
    <source>
        <dbReference type="PROSITE" id="PS51192"/>
    </source>
</evidence>
<dbReference type="InterPro" id="IPR011545">
    <property type="entry name" value="DEAD/DEAH_box_helicase_dom"/>
</dbReference>
<protein>
    <recommendedName>
        <fullName evidence="8 9">3'-5' exonuclease DinG</fullName>
        <ecNumber evidence="8 9">3.1.-.-</ecNumber>
    </recommendedName>
</protein>
<dbReference type="GO" id="GO:0016887">
    <property type="term" value="F:ATP hydrolysis activity"/>
    <property type="evidence" value="ECO:0007669"/>
    <property type="project" value="RHEA"/>
</dbReference>
<dbReference type="EC" id="3.1.-.-" evidence="8 9"/>
<dbReference type="GO" id="GO:0003887">
    <property type="term" value="F:DNA-directed DNA polymerase activity"/>
    <property type="evidence" value="ECO:0007669"/>
    <property type="project" value="InterPro"/>
</dbReference>
<evidence type="ECO:0000256" key="9">
    <source>
        <dbReference type="RuleBase" id="RU364106"/>
    </source>
</evidence>
<dbReference type="Pfam" id="PF13307">
    <property type="entry name" value="Helicase_C_2"/>
    <property type="match status" value="1"/>
</dbReference>
<keyword evidence="3 8" id="KW-0547">Nucleotide-binding</keyword>
<dbReference type="PANTHER" id="PTHR11472">
    <property type="entry name" value="DNA REPAIR DEAD HELICASE RAD3/XP-D SUBFAMILY MEMBER"/>
    <property type="match status" value="1"/>
</dbReference>
<evidence type="ECO:0000256" key="7">
    <source>
        <dbReference type="ARBA" id="ARBA00048954"/>
    </source>
</evidence>
<evidence type="ECO:0000256" key="3">
    <source>
        <dbReference type="ARBA" id="ARBA00022741"/>
    </source>
</evidence>
<comment type="cofactor">
    <cofactor evidence="1">
        <name>[4Fe-4S] cluster</name>
        <dbReference type="ChEBI" id="CHEBI:49883"/>
    </cofactor>
</comment>
<feature type="domain" description="Helicase ATP-binding" evidence="11">
    <location>
        <begin position="249"/>
        <end position="536"/>
    </location>
</feature>
<dbReference type="SMART" id="SM00491">
    <property type="entry name" value="HELICc2"/>
    <property type="match status" value="1"/>
</dbReference>
<dbReference type="PANTHER" id="PTHR11472:SF34">
    <property type="entry name" value="REGULATOR OF TELOMERE ELONGATION HELICASE 1"/>
    <property type="match status" value="1"/>
</dbReference>
<dbReference type="RefSeq" id="WP_257790949.1">
    <property type="nucleotide sequence ID" value="NZ_CP017634.1"/>
</dbReference>
<dbReference type="Proteomes" id="UP000323521">
    <property type="component" value="Chromosome"/>
</dbReference>
<dbReference type="Gene3D" id="3.30.420.10">
    <property type="entry name" value="Ribonuclease H-like superfamily/Ribonuclease H"/>
    <property type="match status" value="1"/>
</dbReference>
<evidence type="ECO:0000313" key="13">
    <source>
        <dbReference type="Proteomes" id="UP000323521"/>
    </source>
</evidence>
<evidence type="ECO:0000256" key="6">
    <source>
        <dbReference type="ARBA" id="ARBA00022840"/>
    </source>
</evidence>
<dbReference type="HAMAP" id="MF_02206">
    <property type="entry name" value="DinG_exonucl"/>
    <property type="match status" value="1"/>
</dbReference>
<gene>
    <name evidence="8 9" type="primary">dinG</name>
    <name evidence="12" type="ORF">DCMF_05715</name>
</gene>
<sequence>MVKVDYVVLDLETTGLNPQTDQIIEIGAVKIGHGVLCEEFSTLINPRSAIPQEITELTGISPEMVEHKPVITEVIGDLEEFLHNGVLVGHNIFFDRGFLQPYLRGNYVWLDTVELAKILLPYETGYSLGDLARSLGMDHIYAHRALGDARTTAFLFLHLLEELKKVDFPVLTTLYRLAQNHQSGVSALITQEFSARARFFPQDKIGSRQLVLMGDTNKGLFSSSFIKEKNENYRISQPEIDRLFQPGGHLSAILDAFQYRRQQEEMAQAVSDSFNKDQHLVVEAGTGTGKSLAYLLPALLWSVKSGKKVVVSTHTINLQEQLINKDIPLAGEILGLDFHAAVIKGRSHYLCLRKWEHWLEEAGGEGQGFMMRLVLWLSQTETGDGSELSLARKELLDWQRFAAGRDTCFGAKCKFYRGNCFVSRAKKLAELSHVVIVNHSLLLANAAANDNILPDFKYLIIDEAHHLEKVAEDQFGAEIGFFDLIAIFNRVKKSGANYPAGVLDHLAHKAAPWDFLDEDIKQGLVNSMHEAAPVVGECIKYAGEFFAVLDAFLSHDSSSGGLHSRTVRILPSHRCTEKWEGILAAGDNLMVKMKELMKILLASGEKISLAESGFGLEIVESHEINLLLSTLHQLIRDLKVVIEGDEDYFVSWVEYSGENSYPLLHTAPVEVREQLHQYLFSAKSSVVLTSATLAVGGDFGFFSESIGMDLSPAPVRVMQLESPFAFEENVLLSIASDLPDPSVAPEFLFSDGVAHALIKLIAASKGRTLVLFTSHHQLKQVFEKIKGPLRQEGITVYAHGLTGSRTKVLESFKTRENSVILGANSFWEGIDVVGEALTSVIIVKLPFWPPTLPTVSARLDRYRALHINGFRRYSLPQAIIRFKQGFGRLIRSHSDFGVISVLDRRLYEKKYGETFLKSLPKVKITVDNTDELAKIIKEWMHTKGLRQ</sequence>
<dbReference type="InterPro" id="IPR012337">
    <property type="entry name" value="RNaseH-like_sf"/>
</dbReference>
<dbReference type="PROSITE" id="PS51193">
    <property type="entry name" value="HELICASE_ATP_BIND_2"/>
    <property type="match status" value="1"/>
</dbReference>
<evidence type="ECO:0000259" key="11">
    <source>
        <dbReference type="PROSITE" id="PS51193"/>
    </source>
</evidence>
<feature type="domain" description="Helicase ATP-binding" evidence="10">
    <location>
        <begin position="271"/>
        <end position="467"/>
    </location>
</feature>
<dbReference type="SUPFAM" id="SSF52540">
    <property type="entry name" value="P-loop containing nucleoside triphosphate hydrolases"/>
    <property type="match status" value="1"/>
</dbReference>
<dbReference type="GO" id="GO:0003677">
    <property type="term" value="F:DNA binding"/>
    <property type="evidence" value="ECO:0007669"/>
    <property type="project" value="InterPro"/>
</dbReference>
<feature type="short sequence motif" description="DEAH box" evidence="8">
    <location>
        <begin position="462"/>
        <end position="465"/>
    </location>
</feature>
<keyword evidence="13" id="KW-1185">Reference proteome</keyword>
<dbReference type="KEGG" id="fwa:DCMF_05715"/>
<dbReference type="InterPro" id="IPR014001">
    <property type="entry name" value="Helicase_ATP-bd"/>
</dbReference>
<dbReference type="SMART" id="SM00487">
    <property type="entry name" value="DEXDc"/>
    <property type="match status" value="1"/>
</dbReference>
<feature type="binding site" evidence="8">
    <location>
        <begin position="284"/>
        <end position="291"/>
    </location>
    <ligand>
        <name>ATP</name>
        <dbReference type="ChEBI" id="CHEBI:30616"/>
    </ligand>
</feature>
<proteinExistence type="inferred from homology"/>
<name>A0A3G1KPH9_FORW1</name>
<dbReference type="GO" id="GO:0005524">
    <property type="term" value="F:ATP binding"/>
    <property type="evidence" value="ECO:0007669"/>
    <property type="project" value="UniProtKB-UniRule"/>
</dbReference>
<comment type="catalytic activity">
    <reaction evidence="7">
        <text>ATP + H2O = ADP + phosphate + H(+)</text>
        <dbReference type="Rhea" id="RHEA:13065"/>
        <dbReference type="ChEBI" id="CHEBI:15377"/>
        <dbReference type="ChEBI" id="CHEBI:15378"/>
        <dbReference type="ChEBI" id="CHEBI:30616"/>
        <dbReference type="ChEBI" id="CHEBI:43474"/>
        <dbReference type="ChEBI" id="CHEBI:456216"/>
        <dbReference type="EC" id="5.6.2.3"/>
    </reaction>
</comment>
<dbReference type="CDD" id="cd06127">
    <property type="entry name" value="DEDDh"/>
    <property type="match status" value="1"/>
</dbReference>
<dbReference type="Gene3D" id="3.40.50.300">
    <property type="entry name" value="P-loop containing nucleotide triphosphate hydrolases"/>
    <property type="match status" value="2"/>
</dbReference>
<dbReference type="Pfam" id="PF00929">
    <property type="entry name" value="RNase_T"/>
    <property type="match status" value="1"/>
</dbReference>
<dbReference type="NCBIfam" id="TIGR00573">
    <property type="entry name" value="dnaq"/>
    <property type="match status" value="1"/>
</dbReference>
<dbReference type="PROSITE" id="PS51192">
    <property type="entry name" value="HELICASE_ATP_BIND_1"/>
    <property type="match status" value="1"/>
</dbReference>
<dbReference type="FunFam" id="3.30.420.10:FF:000045">
    <property type="entry name" value="3'-5' exonuclease DinG"/>
    <property type="match status" value="1"/>
</dbReference>
<organism evidence="12 13">
    <name type="scientific">Formimonas warabiya</name>
    <dbReference type="NCBI Taxonomy" id="1761012"/>
    <lineage>
        <taxon>Bacteria</taxon>
        <taxon>Bacillati</taxon>
        <taxon>Bacillota</taxon>
        <taxon>Clostridia</taxon>
        <taxon>Eubacteriales</taxon>
        <taxon>Peptococcaceae</taxon>
        <taxon>Candidatus Formimonas</taxon>
    </lineage>
</organism>
<dbReference type="SUPFAM" id="SSF53098">
    <property type="entry name" value="Ribonuclease H-like"/>
    <property type="match status" value="1"/>
</dbReference>
<dbReference type="GO" id="GO:0006260">
    <property type="term" value="P:DNA replication"/>
    <property type="evidence" value="ECO:0007669"/>
    <property type="project" value="InterPro"/>
</dbReference>
<dbReference type="AlphaFoldDB" id="A0A3G1KPH9"/>
<accession>A0A3G1KPH9</accession>
<dbReference type="InterPro" id="IPR006054">
    <property type="entry name" value="DnaQ"/>
</dbReference>
<keyword evidence="4 8" id="KW-0378">Hydrolase</keyword>
<dbReference type="InterPro" id="IPR014013">
    <property type="entry name" value="Helic_SF1/SF2_ATP-bd_DinG/Rad3"/>
</dbReference>
<comment type="similarity">
    <text evidence="8 9">Belongs to the helicase family. DinG subfamily. Type 2 sub-subfamily.</text>
</comment>
<reference evidence="12 13" key="1">
    <citation type="submission" date="2016-10" db="EMBL/GenBank/DDBJ databases">
        <title>Complete Genome Sequence of Peptococcaceae strain DCMF.</title>
        <authorList>
            <person name="Edwards R.J."/>
            <person name="Holland S.I."/>
            <person name="Deshpande N.P."/>
            <person name="Wong Y.K."/>
            <person name="Ertan H."/>
            <person name="Manefield M."/>
            <person name="Russell T.L."/>
            <person name="Lee M.J."/>
        </authorList>
    </citation>
    <scope>NUCLEOTIDE SEQUENCE [LARGE SCALE GENOMIC DNA]</scope>
    <source>
        <strain evidence="12 13">DCMF</strain>
    </source>
</reference>
<dbReference type="SMART" id="SM00479">
    <property type="entry name" value="EXOIII"/>
    <property type="match status" value="1"/>
</dbReference>
<dbReference type="InterPro" id="IPR036397">
    <property type="entry name" value="RNaseH_sf"/>
</dbReference>
<evidence type="ECO:0000256" key="1">
    <source>
        <dbReference type="ARBA" id="ARBA00001966"/>
    </source>
</evidence>
<evidence type="ECO:0000256" key="4">
    <source>
        <dbReference type="ARBA" id="ARBA00022801"/>
    </source>
</evidence>
<dbReference type="InterPro" id="IPR006555">
    <property type="entry name" value="ATP-dep_Helicase_C"/>
</dbReference>
<dbReference type="InterPro" id="IPR045028">
    <property type="entry name" value="DinG/Rad3-like"/>
</dbReference>